<dbReference type="GO" id="GO:0005829">
    <property type="term" value="C:cytosol"/>
    <property type="evidence" value="ECO:0007669"/>
    <property type="project" value="TreeGrafter"/>
</dbReference>
<keyword evidence="9 12" id="KW-0067">ATP-binding</keyword>
<evidence type="ECO:0000313" key="15">
    <source>
        <dbReference type="Proteomes" id="UP000018550"/>
    </source>
</evidence>
<proteinExistence type="inferred from homology"/>
<dbReference type="GO" id="GO:0004385">
    <property type="term" value="F:GMP kinase activity"/>
    <property type="evidence" value="ECO:0007669"/>
    <property type="project" value="UniProtKB-UniRule"/>
</dbReference>
<sequence>MNKKGKIIILSGPSGVGKGTVNKAISKDKSLNLVQSISMTTRAPRPGEVDGVDYYFVDKETFEDAIQHNELIEYAEFIGNFYGTPRKSVYEKIKNGENVILEIEVVGATQVLKKEKKEDLISIFLMPPSLKSLEQRLRRRGTEQESIIKQRLDKALLEIPLKHKYQYVIEIDSVENAVAKVKEVLTKENTLDIPYEKSYYYSLRNKVEKLVKDQYSFFVENWKENVENLGIKQKISNFSFHDYLVDILTDKTYAHVLASEDIEILDNSDFIDSIVEHFMIDVNFFSIEQREF</sequence>
<dbReference type="FunFam" id="3.30.63.10:FF:000002">
    <property type="entry name" value="Guanylate kinase 1"/>
    <property type="match status" value="1"/>
</dbReference>
<dbReference type="Gene3D" id="3.40.50.300">
    <property type="entry name" value="P-loop containing nucleotide triphosphate hydrolases"/>
    <property type="match status" value="1"/>
</dbReference>
<dbReference type="SUPFAM" id="SSF52540">
    <property type="entry name" value="P-loop containing nucleoside triphosphate hydrolases"/>
    <property type="match status" value="1"/>
</dbReference>
<evidence type="ECO:0000256" key="1">
    <source>
        <dbReference type="ARBA" id="ARBA00003531"/>
    </source>
</evidence>
<feature type="domain" description="Guanylate kinase-like" evidence="13">
    <location>
        <begin position="5"/>
        <end position="186"/>
    </location>
</feature>
<name>V5RJ07_SPIAP</name>
<evidence type="ECO:0000256" key="4">
    <source>
        <dbReference type="ARBA" id="ARBA00012961"/>
    </source>
</evidence>
<evidence type="ECO:0000256" key="2">
    <source>
        <dbReference type="ARBA" id="ARBA00004496"/>
    </source>
</evidence>
<dbReference type="EMBL" id="CP006682">
    <property type="protein sequence ID" value="AHB36687.1"/>
    <property type="molecule type" value="Genomic_DNA"/>
</dbReference>
<comment type="subcellular location">
    <subcellularLocation>
        <location evidence="2 12">Cytoplasm</location>
    </subcellularLocation>
</comment>
<evidence type="ECO:0000256" key="6">
    <source>
        <dbReference type="ARBA" id="ARBA00022679"/>
    </source>
</evidence>
<comment type="catalytic activity">
    <reaction evidence="11 12">
        <text>GMP + ATP = GDP + ADP</text>
        <dbReference type="Rhea" id="RHEA:20780"/>
        <dbReference type="ChEBI" id="CHEBI:30616"/>
        <dbReference type="ChEBI" id="CHEBI:58115"/>
        <dbReference type="ChEBI" id="CHEBI:58189"/>
        <dbReference type="ChEBI" id="CHEBI:456216"/>
        <dbReference type="EC" id="2.7.4.8"/>
    </reaction>
</comment>
<keyword evidence="6 12" id="KW-0808">Transferase</keyword>
<dbReference type="NCBIfam" id="TIGR03263">
    <property type="entry name" value="guanyl_kin"/>
    <property type="match status" value="1"/>
</dbReference>
<keyword evidence="12" id="KW-0963">Cytoplasm</keyword>
<dbReference type="InterPro" id="IPR008145">
    <property type="entry name" value="GK/Ca_channel_bsu"/>
</dbReference>
<evidence type="ECO:0000256" key="3">
    <source>
        <dbReference type="ARBA" id="ARBA00005790"/>
    </source>
</evidence>
<evidence type="ECO:0000256" key="5">
    <source>
        <dbReference type="ARBA" id="ARBA00016296"/>
    </source>
</evidence>
<keyword evidence="15" id="KW-1185">Reference proteome</keyword>
<feature type="binding site" evidence="12">
    <location>
        <begin position="12"/>
        <end position="19"/>
    </location>
    <ligand>
        <name>ATP</name>
        <dbReference type="ChEBI" id="CHEBI:30616"/>
    </ligand>
</feature>
<evidence type="ECO:0000256" key="10">
    <source>
        <dbReference type="ARBA" id="ARBA00030128"/>
    </source>
</evidence>
<protein>
    <recommendedName>
        <fullName evidence="5 12">Guanylate kinase</fullName>
        <ecNumber evidence="4 12">2.7.4.8</ecNumber>
    </recommendedName>
    <alternativeName>
        <fullName evidence="10 12">GMP kinase</fullName>
    </alternativeName>
</protein>
<dbReference type="SMART" id="SM00072">
    <property type="entry name" value="GuKc"/>
    <property type="match status" value="1"/>
</dbReference>
<dbReference type="CDD" id="cd00071">
    <property type="entry name" value="GMPK"/>
    <property type="match status" value="1"/>
</dbReference>
<organism evidence="14 15">
    <name type="scientific">Spiroplasma apis B31</name>
    <dbReference type="NCBI Taxonomy" id="1276258"/>
    <lineage>
        <taxon>Bacteria</taxon>
        <taxon>Bacillati</taxon>
        <taxon>Mycoplasmatota</taxon>
        <taxon>Mollicutes</taxon>
        <taxon>Entomoplasmatales</taxon>
        <taxon>Spiroplasmataceae</taxon>
        <taxon>Spiroplasma</taxon>
    </lineage>
</organism>
<dbReference type="eggNOG" id="COG0194">
    <property type="taxonomic scope" value="Bacteria"/>
</dbReference>
<dbReference type="InterPro" id="IPR027417">
    <property type="entry name" value="P-loop_NTPase"/>
</dbReference>
<dbReference type="HOGENOM" id="CLU_001715_1_0_14"/>
<keyword evidence="7 12" id="KW-0547">Nucleotide-binding</keyword>
<dbReference type="Proteomes" id="UP000018550">
    <property type="component" value="Chromosome"/>
</dbReference>
<gene>
    <name evidence="12 14" type="primary">gmk</name>
    <name evidence="14" type="ORF">SAPIS_v1c08420</name>
</gene>
<dbReference type="PANTHER" id="PTHR23117">
    <property type="entry name" value="GUANYLATE KINASE-RELATED"/>
    <property type="match status" value="1"/>
</dbReference>
<dbReference type="Pfam" id="PF00625">
    <property type="entry name" value="Guanylate_kin"/>
    <property type="match status" value="1"/>
</dbReference>
<dbReference type="PANTHER" id="PTHR23117:SF13">
    <property type="entry name" value="GUANYLATE KINASE"/>
    <property type="match status" value="1"/>
</dbReference>
<dbReference type="HAMAP" id="MF_00328">
    <property type="entry name" value="Guanylate_kinase"/>
    <property type="match status" value="1"/>
</dbReference>
<dbReference type="KEGG" id="sapi:SAPIS_v1c08420"/>
<dbReference type="EC" id="2.7.4.8" evidence="4 12"/>
<dbReference type="Gene3D" id="3.30.63.10">
    <property type="entry name" value="Guanylate Kinase phosphate binding domain"/>
    <property type="match status" value="1"/>
</dbReference>
<dbReference type="InterPro" id="IPR017665">
    <property type="entry name" value="Guanylate_kinase"/>
</dbReference>
<dbReference type="PATRIC" id="fig|1276258.3.peg.863"/>
<evidence type="ECO:0000256" key="8">
    <source>
        <dbReference type="ARBA" id="ARBA00022777"/>
    </source>
</evidence>
<evidence type="ECO:0000256" key="11">
    <source>
        <dbReference type="ARBA" id="ARBA00048594"/>
    </source>
</evidence>
<dbReference type="AlphaFoldDB" id="V5RJ07"/>
<dbReference type="RefSeq" id="WP_023790023.1">
    <property type="nucleotide sequence ID" value="NC_022998.1"/>
</dbReference>
<dbReference type="InterPro" id="IPR020590">
    <property type="entry name" value="Guanylate_kinase_CS"/>
</dbReference>
<evidence type="ECO:0000259" key="13">
    <source>
        <dbReference type="PROSITE" id="PS50052"/>
    </source>
</evidence>
<accession>V5RJ07</accession>
<keyword evidence="8 12" id="KW-0418">Kinase</keyword>
<dbReference type="PROSITE" id="PS50052">
    <property type="entry name" value="GUANYLATE_KINASE_2"/>
    <property type="match status" value="1"/>
</dbReference>
<dbReference type="GO" id="GO:0005524">
    <property type="term" value="F:ATP binding"/>
    <property type="evidence" value="ECO:0007669"/>
    <property type="project" value="UniProtKB-UniRule"/>
</dbReference>
<evidence type="ECO:0000256" key="9">
    <source>
        <dbReference type="ARBA" id="ARBA00022840"/>
    </source>
</evidence>
<dbReference type="OrthoDB" id="9808150at2"/>
<comment type="similarity">
    <text evidence="3 12">Belongs to the guanylate kinase family.</text>
</comment>
<evidence type="ECO:0000256" key="12">
    <source>
        <dbReference type="HAMAP-Rule" id="MF_00328"/>
    </source>
</evidence>
<dbReference type="PROSITE" id="PS00856">
    <property type="entry name" value="GUANYLATE_KINASE_1"/>
    <property type="match status" value="1"/>
</dbReference>
<dbReference type="InterPro" id="IPR008144">
    <property type="entry name" value="Guanylate_kin-like_dom"/>
</dbReference>
<dbReference type="STRING" id="1276258.SAPIS_v1c08420"/>
<evidence type="ECO:0000313" key="14">
    <source>
        <dbReference type="EMBL" id="AHB36687.1"/>
    </source>
</evidence>
<comment type="function">
    <text evidence="1 12">Essential for recycling GMP and indirectly, cGMP.</text>
</comment>
<evidence type="ECO:0000256" key="7">
    <source>
        <dbReference type="ARBA" id="ARBA00022741"/>
    </source>
</evidence>
<reference evidence="14 15" key="1">
    <citation type="journal article" date="2014" name="Genome Announc.">
        <title>Complete Genome Sequence of Spiroplasma apis B31T (ATCC 33834), a Bacterium Associated with May Disease of Honeybees (Apis mellifera).</title>
        <authorList>
            <person name="Ku C."/>
            <person name="Lo W.S."/>
            <person name="Chen L.L."/>
            <person name="Kuo C.H."/>
        </authorList>
    </citation>
    <scope>NUCLEOTIDE SEQUENCE [LARGE SCALE GENOMIC DNA]</scope>
    <source>
        <strain evidence="14">B31</strain>
    </source>
</reference>